<dbReference type="AlphaFoldDB" id="A0A8S3RIB7"/>
<accession>A0A8S3RIB7</accession>
<sequence>MLLSISFNRLRFQLYLDVYYKDNPNDIFTNIHTIWKCDKATEYNLKLVYCKHLIKDKDYKTLIQLIHHHADYLIESFEKIGYALRLGSSPVMVLLHILHYQVSINKMEKVKTIQTILSRKSMSYKCLETHSIFKGFCDFLLTLDNKQLLCTPYLIKLLESLMKEPLHYLCMILLSSDRLRQANHYTECIKFIKK</sequence>
<comment type="caution">
    <text evidence="1">The sequence shown here is derived from an EMBL/GenBank/DDBJ whole genome shotgun (WGS) entry which is preliminary data.</text>
</comment>
<evidence type="ECO:0000313" key="1">
    <source>
        <dbReference type="EMBL" id="CAG2206166.1"/>
    </source>
</evidence>
<protein>
    <submittedName>
        <fullName evidence="1">Uncharacterized protein</fullName>
    </submittedName>
</protein>
<name>A0A8S3RIB7_MYTED</name>
<evidence type="ECO:0000313" key="2">
    <source>
        <dbReference type="Proteomes" id="UP000683360"/>
    </source>
</evidence>
<reference evidence="1" key="1">
    <citation type="submission" date="2021-03" db="EMBL/GenBank/DDBJ databases">
        <authorList>
            <person name="Bekaert M."/>
        </authorList>
    </citation>
    <scope>NUCLEOTIDE SEQUENCE</scope>
</reference>
<proteinExistence type="predicted"/>
<gene>
    <name evidence="1" type="ORF">MEDL_20500</name>
</gene>
<dbReference type="EMBL" id="CAJPWZ010001043">
    <property type="protein sequence ID" value="CAG2206166.1"/>
    <property type="molecule type" value="Genomic_DNA"/>
</dbReference>
<dbReference type="Proteomes" id="UP000683360">
    <property type="component" value="Unassembled WGS sequence"/>
</dbReference>
<keyword evidence="2" id="KW-1185">Reference proteome</keyword>
<organism evidence="1 2">
    <name type="scientific">Mytilus edulis</name>
    <name type="common">Blue mussel</name>
    <dbReference type="NCBI Taxonomy" id="6550"/>
    <lineage>
        <taxon>Eukaryota</taxon>
        <taxon>Metazoa</taxon>
        <taxon>Spiralia</taxon>
        <taxon>Lophotrochozoa</taxon>
        <taxon>Mollusca</taxon>
        <taxon>Bivalvia</taxon>
        <taxon>Autobranchia</taxon>
        <taxon>Pteriomorphia</taxon>
        <taxon>Mytilida</taxon>
        <taxon>Mytiloidea</taxon>
        <taxon>Mytilidae</taxon>
        <taxon>Mytilinae</taxon>
        <taxon>Mytilus</taxon>
    </lineage>
</organism>